<accession>I4C506</accession>
<organism evidence="1 2">
    <name type="scientific">Desulfomonile tiedjei (strain ATCC 49306 / DSM 6799 / DCB-1)</name>
    <dbReference type="NCBI Taxonomy" id="706587"/>
    <lineage>
        <taxon>Bacteria</taxon>
        <taxon>Pseudomonadati</taxon>
        <taxon>Thermodesulfobacteriota</taxon>
        <taxon>Desulfomonilia</taxon>
        <taxon>Desulfomonilales</taxon>
        <taxon>Desulfomonilaceae</taxon>
        <taxon>Desulfomonile</taxon>
    </lineage>
</organism>
<reference evidence="2" key="1">
    <citation type="submission" date="2012-06" db="EMBL/GenBank/DDBJ databases">
        <title>Complete sequence of chromosome of Desulfomonile tiedjei DSM 6799.</title>
        <authorList>
            <person name="Lucas S."/>
            <person name="Copeland A."/>
            <person name="Lapidus A."/>
            <person name="Glavina del Rio T."/>
            <person name="Dalin E."/>
            <person name="Tice H."/>
            <person name="Bruce D."/>
            <person name="Goodwin L."/>
            <person name="Pitluck S."/>
            <person name="Peters L."/>
            <person name="Ovchinnikova G."/>
            <person name="Zeytun A."/>
            <person name="Lu M."/>
            <person name="Kyrpides N."/>
            <person name="Mavromatis K."/>
            <person name="Ivanova N."/>
            <person name="Brettin T."/>
            <person name="Detter J.C."/>
            <person name="Han C."/>
            <person name="Larimer F."/>
            <person name="Land M."/>
            <person name="Hauser L."/>
            <person name="Markowitz V."/>
            <person name="Cheng J.-F."/>
            <person name="Hugenholtz P."/>
            <person name="Woyke T."/>
            <person name="Wu D."/>
            <person name="Spring S."/>
            <person name="Schroeder M."/>
            <person name="Brambilla E."/>
            <person name="Klenk H.-P."/>
            <person name="Eisen J.A."/>
        </authorList>
    </citation>
    <scope>NUCLEOTIDE SEQUENCE [LARGE SCALE GENOMIC DNA]</scope>
    <source>
        <strain evidence="2">ATCC 49306 / DSM 6799 / DCB-1</strain>
    </source>
</reference>
<dbReference type="AlphaFoldDB" id="I4C506"/>
<proteinExistence type="predicted"/>
<dbReference type="EMBL" id="CP003360">
    <property type="protein sequence ID" value="AFM24647.1"/>
    <property type="molecule type" value="Genomic_DNA"/>
</dbReference>
<dbReference type="KEGG" id="dti:Desti_1940"/>
<evidence type="ECO:0000313" key="1">
    <source>
        <dbReference type="EMBL" id="AFM24647.1"/>
    </source>
</evidence>
<protein>
    <submittedName>
        <fullName evidence="1">Uncharacterized protein</fullName>
    </submittedName>
</protein>
<name>I4C506_DESTA</name>
<dbReference type="Proteomes" id="UP000006055">
    <property type="component" value="Chromosome"/>
</dbReference>
<keyword evidence="2" id="KW-1185">Reference proteome</keyword>
<dbReference type="HOGENOM" id="CLU_2860464_0_0_7"/>
<gene>
    <name evidence="1" type="ordered locus">Desti_1940</name>
</gene>
<dbReference type="RefSeq" id="WP_014809792.1">
    <property type="nucleotide sequence ID" value="NC_018025.1"/>
</dbReference>
<evidence type="ECO:0000313" key="2">
    <source>
        <dbReference type="Proteomes" id="UP000006055"/>
    </source>
</evidence>
<sequence>MILPDKHHRMLLEIKLALDRAVETDDIGELIRNLAFAATKSQLLWDRIVGNESEDNEYSSLSLL</sequence>